<comment type="caution">
    <text evidence="10">The sequence shown here is derived from an EMBL/GenBank/DDBJ whole genome shotgun (WGS) entry which is preliminary data.</text>
</comment>
<comment type="similarity">
    <text evidence="9">Belongs to the KdpA family.</text>
</comment>
<keyword evidence="8 9" id="KW-0472">Membrane</keyword>
<feature type="transmembrane region" description="Helical" evidence="9">
    <location>
        <begin position="133"/>
        <end position="155"/>
    </location>
</feature>
<sequence>MLQGWIQITLTLAIVVAITPLLGSYMARVYLHQRTLLDPILRPVERVIYALSGINIQESMTGWQYARSLLLSNLVMAILVYLIFMGQGFLPLNPTTLSAPTWDTALHTTISFVTNTNQQHYSGETTFSYFSQMMGLGFLMFTSAATGLAVGIAFIRGLTGRSLGNFYVDLTRSITRILLPLSIVGAVLLLMLGVPETLDGAAIATTLEGATQAIARGPVAHFEIIKELGENGGGFFAINSAHPFENPNAATNLIETVAMIAIPTSLIYTYGVFANNRKQAWLVYGMVFAIYLGFVIITAIGEYGGNPTINALLGTPQPNLEGKEVRFGWAQSALFAVTTTGTMCGAVNALIDSFMPPGGFVTLSNLFLQIVWGGQGTGTAYLFVYLILAVFVTGLMVGRTPEFLGRKIEKREVVLASFMVLLVHPILILIPGAIALQFPLGVNALAFPDQFAGISNPGFHGLSQVIYEYASAAANNGSGLEGLADSQPAATGLWWNLSASVALLGGRYIPIIALLLLADSLSRKQPVPETAGTLRTDTPLFTGVTAGVILILGALTFFPILALGPIAEAFSLGG</sequence>
<keyword evidence="11" id="KW-1185">Reference proteome</keyword>
<keyword evidence="1 9" id="KW-0813">Transport</keyword>
<keyword evidence="2 9" id="KW-1003">Cell membrane</keyword>
<evidence type="ECO:0000256" key="1">
    <source>
        <dbReference type="ARBA" id="ARBA00022448"/>
    </source>
</evidence>
<evidence type="ECO:0000256" key="8">
    <source>
        <dbReference type="ARBA" id="ARBA00023136"/>
    </source>
</evidence>
<evidence type="ECO:0000256" key="4">
    <source>
        <dbReference type="ARBA" id="ARBA00022692"/>
    </source>
</evidence>
<evidence type="ECO:0000256" key="2">
    <source>
        <dbReference type="ARBA" id="ARBA00022475"/>
    </source>
</evidence>
<keyword evidence="3 9" id="KW-0633">Potassium transport</keyword>
<evidence type="ECO:0000313" key="10">
    <source>
        <dbReference type="EMBL" id="NDJ19018.1"/>
    </source>
</evidence>
<evidence type="ECO:0000256" key="3">
    <source>
        <dbReference type="ARBA" id="ARBA00022538"/>
    </source>
</evidence>
<feature type="transmembrane region" description="Helical" evidence="9">
    <location>
        <begin position="413"/>
        <end position="438"/>
    </location>
</feature>
<dbReference type="PANTHER" id="PTHR30607:SF2">
    <property type="entry name" value="POTASSIUM-TRANSPORTING ATPASE POTASSIUM-BINDING SUBUNIT"/>
    <property type="match status" value="1"/>
</dbReference>
<gene>
    <name evidence="9 10" type="primary">kdpA</name>
    <name evidence="10" type="ORF">GS601_17290</name>
</gene>
<feature type="transmembrane region" description="Helical" evidence="9">
    <location>
        <begin position="6"/>
        <end position="27"/>
    </location>
</feature>
<dbReference type="GO" id="GO:0008556">
    <property type="term" value="F:P-type potassium transmembrane transporter activity"/>
    <property type="evidence" value="ECO:0007669"/>
    <property type="project" value="InterPro"/>
</dbReference>
<name>A0A8J7Z9Q8_9CYAN</name>
<dbReference type="Pfam" id="PF03814">
    <property type="entry name" value="KdpA"/>
    <property type="match status" value="1"/>
</dbReference>
<keyword evidence="4 9" id="KW-0812">Transmembrane</keyword>
<feature type="transmembrane region" description="Helical" evidence="9">
    <location>
        <begin position="493"/>
        <end position="518"/>
    </location>
</feature>
<comment type="subcellular location">
    <subcellularLocation>
        <location evidence="9">Cell membrane</location>
        <topology evidence="9">Multi-pass membrane protein</topology>
    </subcellularLocation>
</comment>
<dbReference type="InterPro" id="IPR004623">
    <property type="entry name" value="KdpA"/>
</dbReference>
<dbReference type="RefSeq" id="WP_162424547.1">
    <property type="nucleotide sequence ID" value="NZ_WVIE01000023.1"/>
</dbReference>
<comment type="subunit">
    <text evidence="9">The system is composed of three essential subunits: KdpA, KdpB and KdpC.</text>
</comment>
<evidence type="ECO:0000313" key="11">
    <source>
        <dbReference type="Proteomes" id="UP000646053"/>
    </source>
</evidence>
<feature type="transmembrane region" description="Helical" evidence="9">
    <location>
        <begin position="280"/>
        <end position="300"/>
    </location>
</feature>
<dbReference type="AlphaFoldDB" id="A0A8J7Z9Q8"/>
<dbReference type="PIRSF" id="PIRSF001294">
    <property type="entry name" value="K_ATPaseA"/>
    <property type="match status" value="1"/>
</dbReference>
<organism evidence="10 11">
    <name type="scientific">Myxacorys almedinensis A</name>
    <dbReference type="NCBI Taxonomy" id="2690445"/>
    <lineage>
        <taxon>Bacteria</taxon>
        <taxon>Bacillati</taxon>
        <taxon>Cyanobacteriota</taxon>
        <taxon>Cyanophyceae</taxon>
        <taxon>Leptolyngbyales</taxon>
        <taxon>Leptolyngbyaceae</taxon>
        <taxon>Myxacorys</taxon>
        <taxon>Myxacorys almedinensis</taxon>
    </lineage>
</organism>
<dbReference type="EMBL" id="WVIE01000023">
    <property type="protein sequence ID" value="NDJ19018.1"/>
    <property type="molecule type" value="Genomic_DNA"/>
</dbReference>
<dbReference type="GO" id="GO:0005886">
    <property type="term" value="C:plasma membrane"/>
    <property type="evidence" value="ECO:0007669"/>
    <property type="project" value="UniProtKB-SubCell"/>
</dbReference>
<reference evidence="10" key="1">
    <citation type="submission" date="2019-12" db="EMBL/GenBank/DDBJ databases">
        <title>High-Quality draft genome sequences of three cyanobacteria isolated from the limestone walls of the Old Cathedral of Coimbra.</title>
        <authorList>
            <person name="Tiago I."/>
            <person name="Soares F."/>
            <person name="Portugal A."/>
        </authorList>
    </citation>
    <scope>NUCLEOTIDE SEQUENCE</scope>
    <source>
        <strain evidence="10">A</strain>
    </source>
</reference>
<keyword evidence="5 9" id="KW-0630">Potassium</keyword>
<keyword evidence="6 9" id="KW-1133">Transmembrane helix</keyword>
<evidence type="ECO:0000256" key="9">
    <source>
        <dbReference type="HAMAP-Rule" id="MF_00275"/>
    </source>
</evidence>
<evidence type="ECO:0000256" key="7">
    <source>
        <dbReference type="ARBA" id="ARBA00023065"/>
    </source>
</evidence>
<evidence type="ECO:0000256" key="6">
    <source>
        <dbReference type="ARBA" id="ARBA00022989"/>
    </source>
</evidence>
<protein>
    <recommendedName>
        <fullName evidence="9">Potassium-transporting ATPase potassium-binding subunit</fullName>
    </recommendedName>
    <alternativeName>
        <fullName evidence="9">ATP phosphohydrolase [potassium-transporting] A chain</fullName>
    </alternativeName>
    <alternativeName>
        <fullName evidence="9">Potassium-binding and translocating subunit A</fullName>
    </alternativeName>
    <alternativeName>
        <fullName evidence="9">Potassium-translocating ATPase A chain</fullName>
    </alternativeName>
</protein>
<accession>A0A8J7Z9Q8</accession>
<keyword evidence="7 9" id="KW-0406">Ion transport</keyword>
<feature type="transmembrane region" description="Helical" evidence="9">
    <location>
        <begin position="539"/>
        <end position="562"/>
    </location>
</feature>
<dbReference type="GO" id="GO:0030955">
    <property type="term" value="F:potassium ion binding"/>
    <property type="evidence" value="ECO:0007669"/>
    <property type="project" value="UniProtKB-UniRule"/>
</dbReference>
<comment type="function">
    <text evidence="9">Part of the high-affinity ATP-driven potassium transport (or Kdp) system, which catalyzes the hydrolysis of ATP coupled with the electrogenic transport of potassium into the cytoplasm. This subunit binds the extracellular potassium ions and delivers the ions to the membrane domain of KdpB through an intramembrane tunnel.</text>
</comment>
<dbReference type="Proteomes" id="UP000646053">
    <property type="component" value="Unassembled WGS sequence"/>
</dbReference>
<feature type="transmembrane region" description="Helical" evidence="9">
    <location>
        <begin position="176"/>
        <end position="194"/>
    </location>
</feature>
<feature type="transmembrane region" description="Helical" evidence="9">
    <location>
        <begin position="69"/>
        <end position="90"/>
    </location>
</feature>
<dbReference type="NCBIfam" id="TIGR00680">
    <property type="entry name" value="kdpA"/>
    <property type="match status" value="1"/>
</dbReference>
<dbReference type="PANTHER" id="PTHR30607">
    <property type="entry name" value="POTASSIUM-TRANSPORTING ATPASE A CHAIN"/>
    <property type="match status" value="1"/>
</dbReference>
<feature type="transmembrane region" description="Helical" evidence="9">
    <location>
        <begin position="380"/>
        <end position="401"/>
    </location>
</feature>
<feature type="transmembrane region" description="Helical" evidence="9">
    <location>
        <begin position="253"/>
        <end position="273"/>
    </location>
</feature>
<proteinExistence type="inferred from homology"/>
<evidence type="ECO:0000256" key="5">
    <source>
        <dbReference type="ARBA" id="ARBA00022958"/>
    </source>
</evidence>
<dbReference type="HAMAP" id="MF_00275">
    <property type="entry name" value="KdpA"/>
    <property type="match status" value="1"/>
</dbReference>